<evidence type="ECO:0000313" key="2">
    <source>
        <dbReference type="EMBL" id="RBA28193.1"/>
    </source>
</evidence>
<sequence>MVVIKNDFILILKILVMYNYLILGLLQILFSFNSENVPPQEVGIATTTENTKNTEVTFFNDDLVFKDELYTAILRVDKQQNETYQMDIQMHLKKGAYFVSPNAKGNFSGRFTLVLTENDKLQRSGAIIETPLSVEEFDNHPFVNSPINTIRVTTNYKQSFAVLSKKDFEVTGYLQFTIEPRCTLEKVPFVLSYTNGKLSVRMNGC</sequence>
<organism evidence="2 3">
    <name type="scientific">Flavobacterium tibetense</name>
    <dbReference type="NCBI Taxonomy" id="2233533"/>
    <lineage>
        <taxon>Bacteria</taxon>
        <taxon>Pseudomonadati</taxon>
        <taxon>Bacteroidota</taxon>
        <taxon>Flavobacteriia</taxon>
        <taxon>Flavobacteriales</taxon>
        <taxon>Flavobacteriaceae</taxon>
        <taxon>Flavobacterium</taxon>
    </lineage>
</organism>
<keyword evidence="1" id="KW-0472">Membrane</keyword>
<evidence type="ECO:0000313" key="3">
    <source>
        <dbReference type="Proteomes" id="UP000253319"/>
    </source>
</evidence>
<accession>A0A365P1J1</accession>
<comment type="caution">
    <text evidence="2">The sequence shown here is derived from an EMBL/GenBank/DDBJ whole genome shotgun (WGS) entry which is preliminary data.</text>
</comment>
<dbReference type="Proteomes" id="UP000253319">
    <property type="component" value="Unassembled WGS sequence"/>
</dbReference>
<evidence type="ECO:0000256" key="1">
    <source>
        <dbReference type="SAM" id="Phobius"/>
    </source>
</evidence>
<keyword evidence="1" id="KW-0812">Transmembrane</keyword>
<dbReference type="AlphaFoldDB" id="A0A365P1J1"/>
<keyword evidence="3" id="KW-1185">Reference proteome</keyword>
<proteinExistence type="predicted"/>
<name>A0A365P1J1_9FLAO</name>
<protein>
    <submittedName>
        <fullName evidence="2">Uncharacterized protein</fullName>
    </submittedName>
</protein>
<dbReference type="EMBL" id="QLST01000009">
    <property type="protein sequence ID" value="RBA28193.1"/>
    <property type="molecule type" value="Genomic_DNA"/>
</dbReference>
<keyword evidence="1" id="KW-1133">Transmembrane helix</keyword>
<gene>
    <name evidence="2" type="ORF">DPN68_08550</name>
</gene>
<reference evidence="2 3" key="1">
    <citation type="submission" date="2018-06" db="EMBL/GenBank/DDBJ databases">
        <title>Flavobacterium tibetense sp. nov., isolated from a wetland YonghuCo on Tibetan Plateau.</title>
        <authorList>
            <person name="Xing P."/>
            <person name="Phurbu D."/>
            <person name="Lu H."/>
        </authorList>
    </citation>
    <scope>NUCLEOTIDE SEQUENCE [LARGE SCALE GENOMIC DNA]</scope>
    <source>
        <strain evidence="2 3">YH5</strain>
    </source>
</reference>
<feature type="transmembrane region" description="Helical" evidence="1">
    <location>
        <begin position="7"/>
        <end position="30"/>
    </location>
</feature>